<dbReference type="Proteomes" id="UP001063166">
    <property type="component" value="Unassembled WGS sequence"/>
</dbReference>
<name>A0A9P3PJ54_LYOSH</name>
<accession>A0A9P3PJ54</accession>
<evidence type="ECO:0000313" key="2">
    <source>
        <dbReference type="Proteomes" id="UP001063166"/>
    </source>
</evidence>
<keyword evidence="2" id="KW-1185">Reference proteome</keyword>
<organism evidence="1 2">
    <name type="scientific">Lyophyllum shimeji</name>
    <name type="common">Hon-shimeji</name>
    <name type="synonym">Tricholoma shimeji</name>
    <dbReference type="NCBI Taxonomy" id="47721"/>
    <lineage>
        <taxon>Eukaryota</taxon>
        <taxon>Fungi</taxon>
        <taxon>Dikarya</taxon>
        <taxon>Basidiomycota</taxon>
        <taxon>Agaricomycotina</taxon>
        <taxon>Agaricomycetes</taxon>
        <taxon>Agaricomycetidae</taxon>
        <taxon>Agaricales</taxon>
        <taxon>Tricholomatineae</taxon>
        <taxon>Lyophyllaceae</taxon>
        <taxon>Lyophyllum</taxon>
    </lineage>
</organism>
<sequence>MCRSLRSVFLQILWERIEVVPIFIGSLGKASRKSLARELLRQLEVVTIRNPALAAYVNIVNVVITDYSCEGVIEEFARCLALFKNLKTIQILRASEKQAPDAMRFWRTFANLRFPSVRTLAVPRYASDILQCCPGARFVFCSFPMHISDVKKWCPDIQKLTTCYHYRGFTIWRVTEDIKEVHPFSRSILPKVSAPVYVTYELNLHLNSFRSRSSCFTIHVSCDKDSITPAEVARLVRRARELLQRQVSDDEQPAKTVQLKYRDGKGEFSLRETPPQ</sequence>
<dbReference type="OrthoDB" id="2891411at2759"/>
<dbReference type="EMBL" id="BRPK01000003">
    <property type="protein sequence ID" value="GLB36726.1"/>
    <property type="molecule type" value="Genomic_DNA"/>
</dbReference>
<reference evidence="1" key="1">
    <citation type="submission" date="2022-07" db="EMBL/GenBank/DDBJ databases">
        <title>The genome of Lyophyllum shimeji provides insight into the initial evolution of ectomycorrhizal fungal genome.</title>
        <authorList>
            <person name="Kobayashi Y."/>
            <person name="Shibata T."/>
            <person name="Hirakawa H."/>
            <person name="Shigenobu S."/>
            <person name="Nishiyama T."/>
            <person name="Yamada A."/>
            <person name="Hasebe M."/>
            <person name="Kawaguchi M."/>
        </authorList>
    </citation>
    <scope>NUCLEOTIDE SEQUENCE</scope>
    <source>
        <strain evidence="1">AT787</strain>
    </source>
</reference>
<gene>
    <name evidence="1" type="ORF">LshimejAT787_0310130</name>
</gene>
<comment type="caution">
    <text evidence="1">The sequence shown here is derived from an EMBL/GenBank/DDBJ whole genome shotgun (WGS) entry which is preliminary data.</text>
</comment>
<dbReference type="AlphaFoldDB" id="A0A9P3PJ54"/>
<evidence type="ECO:0000313" key="1">
    <source>
        <dbReference type="EMBL" id="GLB36726.1"/>
    </source>
</evidence>
<protein>
    <submittedName>
        <fullName evidence="1">Uncharacterized protein</fullName>
    </submittedName>
</protein>
<proteinExistence type="predicted"/>